<proteinExistence type="predicted"/>
<accession>A0AAU9JKP4</accession>
<evidence type="ECO:0000313" key="2">
    <source>
        <dbReference type="EMBL" id="CAG9327475.1"/>
    </source>
</evidence>
<comment type="caution">
    <text evidence="2">The sequence shown here is derived from an EMBL/GenBank/DDBJ whole genome shotgun (WGS) entry which is preliminary data.</text>
</comment>
<keyword evidence="1" id="KW-1133">Transmembrane helix</keyword>
<name>A0AAU9JKP4_9CILI</name>
<sequence>MDMENSAILNDKYSSEIPKKSIKELEAIRNANEQNENYIEAWKTHKAILERIKEENRKHEETLIEQQEINHYEMIVDFKSEYALFRDRWNELISENYKKFKDARDKAKSDFEKELQSAKEQLEKSIQIMPIFSAELTTLKNIQNEMARNKEYEMADIIKLYLIEFENEEKRNWKMIREEEIKIKLDEMKAKHKIGMKNIDFLEKTEMEKLKSQRYKERIDLINKYQKAKGIYENAHRLIALESFNKNQCTLALGYIAAIFLIIFILNL</sequence>
<evidence type="ECO:0000256" key="1">
    <source>
        <dbReference type="SAM" id="Phobius"/>
    </source>
</evidence>
<dbReference type="AlphaFoldDB" id="A0AAU9JKP4"/>
<protein>
    <submittedName>
        <fullName evidence="2">Uncharacterized protein</fullName>
    </submittedName>
</protein>
<dbReference type="Proteomes" id="UP001162131">
    <property type="component" value="Unassembled WGS sequence"/>
</dbReference>
<gene>
    <name evidence="2" type="ORF">BSTOLATCC_MIC43510</name>
</gene>
<keyword evidence="1" id="KW-0472">Membrane</keyword>
<keyword evidence="3" id="KW-1185">Reference proteome</keyword>
<keyword evidence="1" id="KW-0812">Transmembrane</keyword>
<reference evidence="2" key="1">
    <citation type="submission" date="2021-09" db="EMBL/GenBank/DDBJ databases">
        <authorList>
            <consortium name="AG Swart"/>
            <person name="Singh M."/>
            <person name="Singh A."/>
            <person name="Seah K."/>
            <person name="Emmerich C."/>
        </authorList>
    </citation>
    <scope>NUCLEOTIDE SEQUENCE</scope>
    <source>
        <strain evidence="2">ATCC30299</strain>
    </source>
</reference>
<evidence type="ECO:0000313" key="3">
    <source>
        <dbReference type="Proteomes" id="UP001162131"/>
    </source>
</evidence>
<dbReference type="EMBL" id="CAJZBQ010000043">
    <property type="protein sequence ID" value="CAG9327475.1"/>
    <property type="molecule type" value="Genomic_DNA"/>
</dbReference>
<feature type="transmembrane region" description="Helical" evidence="1">
    <location>
        <begin position="250"/>
        <end position="267"/>
    </location>
</feature>
<organism evidence="2 3">
    <name type="scientific">Blepharisma stoltei</name>
    <dbReference type="NCBI Taxonomy" id="1481888"/>
    <lineage>
        <taxon>Eukaryota</taxon>
        <taxon>Sar</taxon>
        <taxon>Alveolata</taxon>
        <taxon>Ciliophora</taxon>
        <taxon>Postciliodesmatophora</taxon>
        <taxon>Heterotrichea</taxon>
        <taxon>Heterotrichida</taxon>
        <taxon>Blepharismidae</taxon>
        <taxon>Blepharisma</taxon>
    </lineage>
</organism>